<dbReference type="PANTHER" id="PTHR44936:SF10">
    <property type="entry name" value="SENSOR PROTEIN RSTB"/>
    <property type="match status" value="1"/>
</dbReference>
<dbReference type="InterPro" id="IPR003661">
    <property type="entry name" value="HisK_dim/P_dom"/>
</dbReference>
<dbReference type="eggNOG" id="COG2205">
    <property type="taxonomic scope" value="Bacteria"/>
</dbReference>
<gene>
    <name evidence="13" type="ORF">DND132_2349</name>
</gene>
<dbReference type="Pfam" id="PF02518">
    <property type="entry name" value="HATPase_c"/>
    <property type="match status" value="1"/>
</dbReference>
<dbReference type="InterPro" id="IPR004358">
    <property type="entry name" value="Sig_transdc_His_kin-like_C"/>
</dbReference>
<dbReference type="EMBL" id="CP003220">
    <property type="protein sequence ID" value="EGB15553.1"/>
    <property type="molecule type" value="Genomic_DNA"/>
</dbReference>
<feature type="domain" description="HAMP" evidence="12">
    <location>
        <begin position="212"/>
        <end position="272"/>
    </location>
</feature>
<protein>
    <recommendedName>
        <fullName evidence="3">histidine kinase</fullName>
        <ecNumber evidence="3">2.7.13.3</ecNumber>
    </recommendedName>
</protein>
<accession>F0JBQ0</accession>
<evidence type="ECO:0000256" key="8">
    <source>
        <dbReference type="ARBA" id="ARBA00022777"/>
    </source>
</evidence>
<dbReference type="Gene3D" id="1.10.8.500">
    <property type="entry name" value="HAMP domain in histidine kinase"/>
    <property type="match status" value="1"/>
</dbReference>
<dbReference type="KEGG" id="ddn:DND132_2349"/>
<comment type="subcellular location">
    <subcellularLocation>
        <location evidence="2">Cell membrane</location>
        <topology evidence="2">Multi-pass membrane protein</topology>
    </subcellularLocation>
</comment>
<dbReference type="Gene3D" id="1.10.287.130">
    <property type="match status" value="1"/>
</dbReference>
<dbReference type="Gene3D" id="3.30.565.10">
    <property type="entry name" value="Histidine kinase-like ATPase, C-terminal domain"/>
    <property type="match status" value="1"/>
</dbReference>
<evidence type="ECO:0000256" key="4">
    <source>
        <dbReference type="ARBA" id="ARBA00022475"/>
    </source>
</evidence>
<feature type="transmembrane region" description="Helical" evidence="10">
    <location>
        <begin position="185"/>
        <end position="208"/>
    </location>
</feature>
<evidence type="ECO:0000256" key="2">
    <source>
        <dbReference type="ARBA" id="ARBA00004651"/>
    </source>
</evidence>
<dbReference type="STRING" id="641491.DND132_2349"/>
<dbReference type="Proteomes" id="UP000007845">
    <property type="component" value="Chromosome"/>
</dbReference>
<dbReference type="EC" id="2.7.13.3" evidence="3"/>
<dbReference type="PRINTS" id="PR00344">
    <property type="entry name" value="BCTRLSENSOR"/>
</dbReference>
<evidence type="ECO:0000256" key="3">
    <source>
        <dbReference type="ARBA" id="ARBA00012438"/>
    </source>
</evidence>
<dbReference type="AlphaFoldDB" id="F0JBQ0"/>
<keyword evidence="10" id="KW-0472">Membrane</keyword>
<dbReference type="GO" id="GO:0005886">
    <property type="term" value="C:plasma membrane"/>
    <property type="evidence" value="ECO:0007669"/>
    <property type="project" value="UniProtKB-SubCell"/>
</dbReference>
<evidence type="ECO:0000256" key="10">
    <source>
        <dbReference type="SAM" id="Phobius"/>
    </source>
</evidence>
<evidence type="ECO:0000256" key="7">
    <source>
        <dbReference type="ARBA" id="ARBA00022741"/>
    </source>
</evidence>
<evidence type="ECO:0000259" key="12">
    <source>
        <dbReference type="PROSITE" id="PS50885"/>
    </source>
</evidence>
<keyword evidence="4" id="KW-1003">Cell membrane</keyword>
<dbReference type="PROSITE" id="PS50109">
    <property type="entry name" value="HIS_KIN"/>
    <property type="match status" value="1"/>
</dbReference>
<dbReference type="SMART" id="SM00388">
    <property type="entry name" value="HisKA"/>
    <property type="match status" value="1"/>
</dbReference>
<keyword evidence="6" id="KW-0808">Transferase</keyword>
<reference evidence="13 14" key="1">
    <citation type="journal article" date="2011" name="J. Bacteriol.">
        <title>Genome sequence of the mercury-methylating strain Desulfovibrio desulfuricans ND132.</title>
        <authorList>
            <person name="Brown S.D."/>
            <person name="Gilmour C.C."/>
            <person name="Kucken A.M."/>
            <person name="Wall J.D."/>
            <person name="Elias D.A."/>
            <person name="Brandt C.C."/>
            <person name="Podar M."/>
            <person name="Chertkov O."/>
            <person name="Held B."/>
            <person name="Bruce D.C."/>
            <person name="Detter J.C."/>
            <person name="Tapia R."/>
            <person name="Han C.S."/>
            <person name="Goodwin L.A."/>
            <person name="Cheng J.F."/>
            <person name="Pitluck S."/>
            <person name="Woyke T."/>
            <person name="Mikhailova N."/>
            <person name="Ivanova N.N."/>
            <person name="Han J."/>
            <person name="Lucas S."/>
            <person name="Lapidus A.L."/>
            <person name="Land M.L."/>
            <person name="Hauser L.J."/>
            <person name="Palumbo A.V."/>
        </authorList>
    </citation>
    <scope>NUCLEOTIDE SEQUENCE [LARGE SCALE GENOMIC DNA]</scope>
    <source>
        <strain evidence="13 14">ND132</strain>
    </source>
</reference>
<evidence type="ECO:0000259" key="11">
    <source>
        <dbReference type="PROSITE" id="PS50109"/>
    </source>
</evidence>
<dbReference type="InterPro" id="IPR050980">
    <property type="entry name" value="2C_sensor_his_kinase"/>
</dbReference>
<evidence type="ECO:0000256" key="1">
    <source>
        <dbReference type="ARBA" id="ARBA00000085"/>
    </source>
</evidence>
<dbReference type="GO" id="GO:0005524">
    <property type="term" value="F:ATP binding"/>
    <property type="evidence" value="ECO:0007669"/>
    <property type="project" value="UniProtKB-KW"/>
</dbReference>
<organism evidence="13 14">
    <name type="scientific">Pseudodesulfovibrio mercurii</name>
    <dbReference type="NCBI Taxonomy" id="641491"/>
    <lineage>
        <taxon>Bacteria</taxon>
        <taxon>Pseudomonadati</taxon>
        <taxon>Thermodesulfobacteriota</taxon>
        <taxon>Desulfovibrionia</taxon>
        <taxon>Desulfovibrionales</taxon>
        <taxon>Desulfovibrionaceae</taxon>
    </lineage>
</organism>
<feature type="transmembrane region" description="Helical" evidence="10">
    <location>
        <begin position="7"/>
        <end position="30"/>
    </location>
</feature>
<keyword evidence="7" id="KW-0547">Nucleotide-binding</keyword>
<dbReference type="InterPro" id="IPR036097">
    <property type="entry name" value="HisK_dim/P_sf"/>
</dbReference>
<keyword evidence="10" id="KW-0812">Transmembrane</keyword>
<dbReference type="InterPro" id="IPR003594">
    <property type="entry name" value="HATPase_dom"/>
</dbReference>
<dbReference type="CDD" id="cd00075">
    <property type="entry name" value="HATPase"/>
    <property type="match status" value="1"/>
</dbReference>
<evidence type="ECO:0000256" key="5">
    <source>
        <dbReference type="ARBA" id="ARBA00022553"/>
    </source>
</evidence>
<proteinExistence type="predicted"/>
<dbReference type="SMART" id="SM00304">
    <property type="entry name" value="HAMP"/>
    <property type="match status" value="1"/>
</dbReference>
<sequence length="489" mass="55104" precursor="true">MRLYTKFMIWSVLNLVWLGVVVLGGSWLLIGSNGAYAQVLFRGGINSVMQVVAANLQYKPIYDWQKVLDRYSESYDIRFHVQALDDMGHIPTHGAIPDTVMAEASKMPKPQVSFCAEPGSSERQDINAVLEAESGFLPMQNAIYLRAGDPTRYWYGRPVFVPDENHKLHYVLLISSSTSFSGHGLYFNMYGVLVTMVVVLGLCFLWWWPFVWHLAKPIGQVTEKAERIAAGEYVLTEKRKDDYLPSLGRKDEIRRLADAVDSMSNQLMQQMFRQRRFIRQIAHELGSPIARTKFGLAVLEERLDGDFANRARKISRDVEEIAVLVEDVLGYLRSEGLPGQPRIEIVPLYHTINEIIALEGQSADIEFERPEQEFYIRTDLECLRRMVGNALRNAIRYAAEQGVITIRVQCLVDEVLVSVEDNGPGVPPTELAHLTEPFFRGEGAADYPGGSGLGLSIVKQCMEICGGRLEFANRSPHGFAVSLFFPLSH</sequence>
<dbReference type="SUPFAM" id="SSF47384">
    <property type="entry name" value="Homodimeric domain of signal transducing histidine kinase"/>
    <property type="match status" value="1"/>
</dbReference>
<dbReference type="HOGENOM" id="CLU_000445_89_27_7"/>
<keyword evidence="9" id="KW-0067">ATP-binding</keyword>
<dbReference type="PANTHER" id="PTHR44936">
    <property type="entry name" value="SENSOR PROTEIN CREC"/>
    <property type="match status" value="1"/>
</dbReference>
<dbReference type="OrthoDB" id="9815202at2"/>
<dbReference type="RefSeq" id="WP_014322979.1">
    <property type="nucleotide sequence ID" value="NC_016803.1"/>
</dbReference>
<dbReference type="CDD" id="cd00082">
    <property type="entry name" value="HisKA"/>
    <property type="match status" value="1"/>
</dbReference>
<dbReference type="PROSITE" id="PS50885">
    <property type="entry name" value="HAMP"/>
    <property type="match status" value="1"/>
</dbReference>
<dbReference type="InterPro" id="IPR036890">
    <property type="entry name" value="HATPase_C_sf"/>
</dbReference>
<comment type="catalytic activity">
    <reaction evidence="1">
        <text>ATP + protein L-histidine = ADP + protein N-phospho-L-histidine.</text>
        <dbReference type="EC" id="2.7.13.3"/>
    </reaction>
</comment>
<evidence type="ECO:0000256" key="6">
    <source>
        <dbReference type="ARBA" id="ARBA00022679"/>
    </source>
</evidence>
<evidence type="ECO:0000313" key="14">
    <source>
        <dbReference type="Proteomes" id="UP000007845"/>
    </source>
</evidence>
<dbReference type="GO" id="GO:0000155">
    <property type="term" value="F:phosphorelay sensor kinase activity"/>
    <property type="evidence" value="ECO:0007669"/>
    <property type="project" value="InterPro"/>
</dbReference>
<keyword evidence="8 13" id="KW-0418">Kinase</keyword>
<keyword evidence="5" id="KW-0597">Phosphoprotein</keyword>
<feature type="transmembrane region" description="Helical" evidence="10">
    <location>
        <begin position="36"/>
        <end position="56"/>
    </location>
</feature>
<dbReference type="InterPro" id="IPR005467">
    <property type="entry name" value="His_kinase_dom"/>
</dbReference>
<keyword evidence="10" id="KW-1133">Transmembrane helix</keyword>
<dbReference type="SMR" id="F0JBQ0"/>
<feature type="domain" description="Histidine kinase" evidence="11">
    <location>
        <begin position="280"/>
        <end position="489"/>
    </location>
</feature>
<dbReference type="SMART" id="SM00387">
    <property type="entry name" value="HATPase_c"/>
    <property type="match status" value="1"/>
</dbReference>
<dbReference type="Pfam" id="PF00672">
    <property type="entry name" value="HAMP"/>
    <property type="match status" value="1"/>
</dbReference>
<name>F0JBQ0_9BACT</name>
<dbReference type="SUPFAM" id="SSF55874">
    <property type="entry name" value="ATPase domain of HSP90 chaperone/DNA topoisomerase II/histidine kinase"/>
    <property type="match status" value="1"/>
</dbReference>
<dbReference type="InterPro" id="IPR003660">
    <property type="entry name" value="HAMP_dom"/>
</dbReference>
<dbReference type="SUPFAM" id="SSF158472">
    <property type="entry name" value="HAMP domain-like"/>
    <property type="match status" value="1"/>
</dbReference>
<evidence type="ECO:0000313" key="13">
    <source>
        <dbReference type="EMBL" id="EGB15553.1"/>
    </source>
</evidence>
<dbReference type="CDD" id="cd06225">
    <property type="entry name" value="HAMP"/>
    <property type="match status" value="1"/>
</dbReference>
<keyword evidence="14" id="KW-1185">Reference proteome</keyword>
<evidence type="ECO:0000256" key="9">
    <source>
        <dbReference type="ARBA" id="ARBA00022840"/>
    </source>
</evidence>